<evidence type="ECO:0000256" key="1">
    <source>
        <dbReference type="SAM" id="MobiDB-lite"/>
    </source>
</evidence>
<dbReference type="InParanoid" id="A0A2K3CP48"/>
<protein>
    <submittedName>
        <fullName evidence="3">Uncharacterized protein</fullName>
    </submittedName>
</protein>
<dbReference type="Proteomes" id="UP000006906">
    <property type="component" value="Chromosome 17"/>
</dbReference>
<evidence type="ECO:0000313" key="3">
    <source>
        <dbReference type="EMBL" id="PNW70043.1"/>
    </source>
</evidence>
<evidence type="ECO:0000256" key="2">
    <source>
        <dbReference type="SAM" id="Phobius"/>
    </source>
</evidence>
<accession>A0A2K3CP48</accession>
<organism evidence="3 4">
    <name type="scientific">Chlamydomonas reinhardtii</name>
    <name type="common">Chlamydomonas smithii</name>
    <dbReference type="NCBI Taxonomy" id="3055"/>
    <lineage>
        <taxon>Eukaryota</taxon>
        <taxon>Viridiplantae</taxon>
        <taxon>Chlorophyta</taxon>
        <taxon>core chlorophytes</taxon>
        <taxon>Chlorophyceae</taxon>
        <taxon>CS clade</taxon>
        <taxon>Chlamydomonadales</taxon>
        <taxon>Chlamydomonadaceae</taxon>
        <taxon>Chlamydomonas</taxon>
    </lineage>
</organism>
<proteinExistence type="predicted"/>
<evidence type="ECO:0000313" key="4">
    <source>
        <dbReference type="Proteomes" id="UP000006906"/>
    </source>
</evidence>
<dbReference type="Gramene" id="PNW70043">
    <property type="protein sequence ID" value="PNW70043"/>
    <property type="gene ID" value="CHLRE_17g703300v5"/>
</dbReference>
<keyword evidence="4" id="KW-1185">Reference proteome</keyword>
<dbReference type="KEGG" id="cre:CHLRE_17g703300v5"/>
<name>A0A2K3CP48_CHLRE</name>
<dbReference type="EMBL" id="CM008978">
    <property type="protein sequence ID" value="PNW70043.1"/>
    <property type="molecule type" value="Genomic_DNA"/>
</dbReference>
<feature type="region of interest" description="Disordered" evidence="1">
    <location>
        <begin position="972"/>
        <end position="992"/>
    </location>
</feature>
<keyword evidence="2" id="KW-0472">Membrane</keyword>
<dbReference type="RefSeq" id="XP_042914411.1">
    <property type="nucleotide sequence ID" value="XM_043071952.1"/>
</dbReference>
<feature type="transmembrane region" description="Helical" evidence="2">
    <location>
        <begin position="1266"/>
        <end position="1292"/>
    </location>
</feature>
<dbReference type="PaxDb" id="3055-EDP04853"/>
<reference evidence="3 4" key="1">
    <citation type="journal article" date="2007" name="Science">
        <title>The Chlamydomonas genome reveals the evolution of key animal and plant functions.</title>
        <authorList>
            <person name="Merchant S.S."/>
            <person name="Prochnik S.E."/>
            <person name="Vallon O."/>
            <person name="Harris E.H."/>
            <person name="Karpowicz S.J."/>
            <person name="Witman G.B."/>
            <person name="Terry A."/>
            <person name="Salamov A."/>
            <person name="Fritz-Laylin L.K."/>
            <person name="Marechal-Drouard L."/>
            <person name="Marshall W.F."/>
            <person name="Qu L.H."/>
            <person name="Nelson D.R."/>
            <person name="Sanderfoot A.A."/>
            <person name="Spalding M.H."/>
            <person name="Kapitonov V.V."/>
            <person name="Ren Q."/>
            <person name="Ferris P."/>
            <person name="Lindquist E."/>
            <person name="Shapiro H."/>
            <person name="Lucas S.M."/>
            <person name="Grimwood J."/>
            <person name="Schmutz J."/>
            <person name="Cardol P."/>
            <person name="Cerutti H."/>
            <person name="Chanfreau G."/>
            <person name="Chen C.L."/>
            <person name="Cognat V."/>
            <person name="Croft M.T."/>
            <person name="Dent R."/>
            <person name="Dutcher S."/>
            <person name="Fernandez E."/>
            <person name="Fukuzawa H."/>
            <person name="Gonzalez-Ballester D."/>
            <person name="Gonzalez-Halphen D."/>
            <person name="Hallmann A."/>
            <person name="Hanikenne M."/>
            <person name="Hippler M."/>
            <person name="Inwood W."/>
            <person name="Jabbari K."/>
            <person name="Kalanon M."/>
            <person name="Kuras R."/>
            <person name="Lefebvre P.A."/>
            <person name="Lemaire S.D."/>
            <person name="Lobanov A.V."/>
            <person name="Lohr M."/>
            <person name="Manuell A."/>
            <person name="Meier I."/>
            <person name="Mets L."/>
            <person name="Mittag M."/>
            <person name="Mittelmeier T."/>
            <person name="Moroney J.V."/>
            <person name="Moseley J."/>
            <person name="Napoli C."/>
            <person name="Nedelcu A.M."/>
            <person name="Niyogi K."/>
            <person name="Novoselov S.V."/>
            <person name="Paulsen I.T."/>
            <person name="Pazour G."/>
            <person name="Purton S."/>
            <person name="Ral J.P."/>
            <person name="Riano-Pachon D.M."/>
            <person name="Riekhof W."/>
            <person name="Rymarquis L."/>
            <person name="Schroda M."/>
            <person name="Stern D."/>
            <person name="Umen J."/>
            <person name="Willows R."/>
            <person name="Wilson N."/>
            <person name="Zimmer S.L."/>
            <person name="Allmer J."/>
            <person name="Balk J."/>
            <person name="Bisova K."/>
            <person name="Chen C.J."/>
            <person name="Elias M."/>
            <person name="Gendler K."/>
            <person name="Hauser C."/>
            <person name="Lamb M.R."/>
            <person name="Ledford H."/>
            <person name="Long J.C."/>
            <person name="Minagawa J."/>
            <person name="Page M.D."/>
            <person name="Pan J."/>
            <person name="Pootakham W."/>
            <person name="Roje S."/>
            <person name="Rose A."/>
            <person name="Stahlberg E."/>
            <person name="Terauchi A.M."/>
            <person name="Yang P."/>
            <person name="Ball S."/>
            <person name="Bowler C."/>
            <person name="Dieckmann C.L."/>
            <person name="Gladyshev V.N."/>
            <person name="Green P."/>
            <person name="Jorgensen R."/>
            <person name="Mayfield S."/>
            <person name="Mueller-Roeber B."/>
            <person name="Rajamani S."/>
            <person name="Sayre R.T."/>
            <person name="Brokstein P."/>
            <person name="Dubchak I."/>
            <person name="Goodstein D."/>
            <person name="Hornick L."/>
            <person name="Huang Y.W."/>
            <person name="Jhaveri J."/>
            <person name="Luo Y."/>
            <person name="Martinez D."/>
            <person name="Ngau W.C."/>
            <person name="Otillar B."/>
            <person name="Poliakov A."/>
            <person name="Porter A."/>
            <person name="Szajkowski L."/>
            <person name="Werner G."/>
            <person name="Zhou K."/>
            <person name="Grigoriev I.V."/>
            <person name="Rokhsar D.S."/>
            <person name="Grossman A.R."/>
        </authorList>
    </citation>
    <scope>NUCLEOTIDE SEQUENCE [LARGE SCALE GENOMIC DNA]</scope>
    <source>
        <strain evidence="4">CC-503</strain>
    </source>
</reference>
<gene>
    <name evidence="3" type="ORF">CHLRE_17g703300v5</name>
</gene>
<keyword evidence="2" id="KW-0812">Transmembrane</keyword>
<keyword evidence="2" id="KW-1133">Transmembrane helix</keyword>
<dbReference type="GeneID" id="5717262"/>
<sequence length="1330" mass="135002">MSVASAMFSSIKARLQTTTREPGQEPGTYRTAALGYPRLWRQKLLDYARKRTDAGIITFFHIISVFSARNLLAPVCAGLDNHTFLTLDLPVIRNYPCGEPPGTQAGYLLRNFPSAYGLLFRVTPRDFWVPFNQWLLAARLLACLLLPAAFYRSHVAPVANIYQRLVPFAFLLFQSVALRPAVEPSPLSVWYLRSASVCDLVSLAFYESSVLAESIYFSLSGLALVLLGLHYGARHPHLGMGAAQLPRLLANHCASAAATLIFQAWRRRGQRRAAAAAAAVAAAALQRRALEKAAAGADAADGSAASSSGAAGVVGDGTRGAGCVADAAAAVHVVEAAEEGPQPAYAQVASAAAAKQPLAGPKGNAAVAKPAAATAAADAAALPGTHTPEAAAAVPKAAPRVKAAPVGCVLTRRHLRPSISPTSFASSIPTSAPTTTPRRASAAASAAATAAAAAAAAAAAGHVAAAAPLLLPPYSPRTRLAIMRIKLSGVEPEQLPGGYEARVAAVLAARGVSCEGVYVRRGCIEVVIDMRAWRKRGGGDGCDGRHLLAAGAATDAGELSISLGLESLLPNFSADTRAEEVTSPPAGGATAGGGAATHTEAVAGALTAAAQELGGSEGDHVDDVGAIIRALALPVDDWTLTYALEEDLVEPVQAVAAINATAAGVTATGATAAGGGATGRAGIATVAGTDVSLGAGGPCDDGAGWVPAILSVTPRVLCTNPPLKPAAATADSTQQQEQRHVLQLRVSCLDGIMPEVLLRCQGSSIAAGGTPTTSITTSRCDGSGGNGTHDVADVVLAVRAGTLPPLPGLLLVEARRPGGGRGCVVPVLLLDEPGLAEELQGVVERWHGPPYELQDVLVDLSAFLHHAAALTTSTAAAAATALAWSTGDGGDGGAAAATSGCLCARERVVDLGRHLLDYFSAAELAAAWPLALARLQRDVAAVAGATTATATEVAGEGLLQGQASADVAAAGLREQQRTADQAPRGNSADVAATAAAAETKAWGLTGPAALSTATQAPGKQHQDNVCVQDAPTTACGKGGGEGQTDQVAAVANSSDASGGAAGGVWLLRRLAAAHYALKEPEYVRFVAEYGASQAHVIHAIAFVCVSVTCLRPLIPALAQTAASAPAAPATSTSASASTSPDAPAGNPLLAVLPAVLTLLPYLYTAAAWLLVKPRGRWVELVARSVPYRVGSRAAVNLLQAAVRGTHAVVHVSYHLGPGVWVGDGVVCAGTCPQMSPAAFALCEVARVPVHVWLWCSFTGASPSLAMLWRALALAALSSVVHIASHVGLRLAYQRAVRRRQWAVAAGAGAEPGAAGPSATRYLIAKVGKAG</sequence>
<dbReference type="OrthoDB" id="548838at2759"/>